<feature type="region of interest" description="Disordered" evidence="1">
    <location>
        <begin position="1198"/>
        <end position="1278"/>
    </location>
</feature>
<feature type="region of interest" description="Disordered" evidence="1">
    <location>
        <begin position="1052"/>
        <end position="1076"/>
    </location>
</feature>
<feature type="compositionally biased region" description="Basic and acidic residues" evidence="1">
    <location>
        <begin position="1166"/>
        <end position="1177"/>
    </location>
</feature>
<protein>
    <submittedName>
        <fullName evidence="3">Uncharacterized protein</fullName>
    </submittedName>
</protein>
<feature type="compositionally biased region" description="Polar residues" evidence="1">
    <location>
        <begin position="579"/>
        <end position="588"/>
    </location>
</feature>
<feature type="compositionally biased region" description="Acidic residues" evidence="1">
    <location>
        <begin position="808"/>
        <end position="817"/>
    </location>
</feature>
<dbReference type="AlphaFoldDB" id="A0AAN8I613"/>
<feature type="compositionally biased region" description="Low complexity" evidence="1">
    <location>
        <begin position="1245"/>
        <end position="1257"/>
    </location>
</feature>
<dbReference type="Proteomes" id="UP001316803">
    <property type="component" value="Unassembled WGS sequence"/>
</dbReference>
<proteinExistence type="predicted"/>
<accession>A0AAN8I613</accession>
<feature type="signal peptide" evidence="2">
    <location>
        <begin position="1"/>
        <end position="22"/>
    </location>
</feature>
<feature type="compositionally biased region" description="Pro residues" evidence="1">
    <location>
        <begin position="1053"/>
        <end position="1066"/>
    </location>
</feature>
<organism evidence="3 4">
    <name type="scientific">Knufia fluminis</name>
    <dbReference type="NCBI Taxonomy" id="191047"/>
    <lineage>
        <taxon>Eukaryota</taxon>
        <taxon>Fungi</taxon>
        <taxon>Dikarya</taxon>
        <taxon>Ascomycota</taxon>
        <taxon>Pezizomycotina</taxon>
        <taxon>Eurotiomycetes</taxon>
        <taxon>Chaetothyriomycetidae</taxon>
        <taxon>Chaetothyriales</taxon>
        <taxon>Trichomeriaceae</taxon>
        <taxon>Knufia</taxon>
    </lineage>
</organism>
<evidence type="ECO:0000256" key="1">
    <source>
        <dbReference type="SAM" id="MobiDB-lite"/>
    </source>
</evidence>
<dbReference type="EMBL" id="JAKLMC020000010">
    <property type="protein sequence ID" value="KAK5953884.1"/>
    <property type="molecule type" value="Genomic_DNA"/>
</dbReference>
<evidence type="ECO:0000256" key="2">
    <source>
        <dbReference type="SAM" id="SignalP"/>
    </source>
</evidence>
<feature type="region of interest" description="Disordered" evidence="1">
    <location>
        <begin position="870"/>
        <end position="948"/>
    </location>
</feature>
<feature type="region of interest" description="Disordered" evidence="1">
    <location>
        <begin position="545"/>
        <end position="748"/>
    </location>
</feature>
<feature type="compositionally biased region" description="Low complexity" evidence="1">
    <location>
        <begin position="1217"/>
        <end position="1229"/>
    </location>
</feature>
<feature type="region of interest" description="Disordered" evidence="1">
    <location>
        <begin position="790"/>
        <end position="830"/>
    </location>
</feature>
<feature type="compositionally biased region" description="Polar residues" evidence="1">
    <location>
        <begin position="37"/>
        <end position="57"/>
    </location>
</feature>
<sequence>MDSLLLAFTIALIYIFRSQLTASVTEDQGQREAQGRTAGSKNAVTTEGPQAARSQTSDGHDGEDAMDSTVHARVDNEAQLSQVTDTIHHRLTPGATQPELREIPISTTEGDRVESSFKQPVQAEVVQPQVPCKEPTVIINSDESNSGNYEKGQIHVKNAIEETDASEKSKTPPRLTAKERSFLEAGASRGRGPYYHEVDDLDAAITIDDQVCQIIARNRQRDTVNDVYQCNKLLWAEERWDKKVKSATCTKDAPQEDYDINKVHTIEHSSEEQGSDEETKVSISPPDTPAKHTPDTPPTSIDDTSPTSSSRATSTPPSSVSARPSQEDLASQQHARDHATKEAVPSTHVPEVKSSILGVTSTTDVPISSAVVQPDTAANTSANNVHSTPSRPAYLAKKQVLVDTSAMILEQEYKIAFPDGQKLIATSTDQHLCGADALIKSSTAQDILISPGLTVQTLQQHLENHRAGKNNFADEDLARALYTLGCARNETLFLSVCADGKPSQLLHFDQSDNEQVEHQVLWISNDLNGSLRGLDGGYMKGHWSAMARASPTAPDSPTAESKAASADKQYPSPAEDSARTANRTVTEPTTEDDVLGSKHTRVEQDNSLAVDRLNDRDSLEGSSPIGIRTPSMESSMEPAAQSETPAEEDDGAYDAPTCPSPRMSPVDLTPGFKDDVDDSMAEADNHNDAEYMGDPEEVLQVAPDNEAMAKETQSQHADTIGSSLLLVDQAMTDPSDSATDDTSKATDRSGDIAMTMGLNHGSENGFRVSFDECALPDCPDVHLQQADLAGDTQQPDSAINGAPTLDTTDTDMTDDMPDTSRLPDLPPNPEFDVFHDPSHAMTDEEMQAALEAGLEVDDFMDLAGNTRASALEEDDQQPPTGTNNTVHPEHKSFPFNTNPPQSFSEFEAPATVETCSDGAQRRNHDASGEPPKQADSFQRGCDSTMYDGPDDIQGNHPSMHNAEGTQEGVDEAEAFLNDLDMRDLHPRNDLGQDHSGHDQYSKHVIGKDMVEADLASRRNADEVGGTPPQAPAFASSPPTIISPPYIPRVTMSPPTPKIPEAVPEPAPSSSDTSEVKEVAEPLPDGVLNRLRQRVVVQGHIGVYEEYVREQEVLVSLAKSKNAELNRMILDEAKRCHNHWKTPLNKIKEERTKKQDQQYKGHPVYSHTKEWHNDGVDKDKLRGDVLQISQNRESAAQWQSRLQEEETSMEEAPPPAPSAAQLASSAPLPLDFGSGLETWTRSLLPSANSAAASSISSARNRVPKSGRDKKPQKRGGKRP</sequence>
<keyword evidence="4" id="KW-1185">Reference proteome</keyword>
<feature type="region of interest" description="Disordered" evidence="1">
    <location>
        <begin position="267"/>
        <end position="355"/>
    </location>
</feature>
<evidence type="ECO:0000313" key="3">
    <source>
        <dbReference type="EMBL" id="KAK5953884.1"/>
    </source>
</evidence>
<feature type="region of interest" description="Disordered" evidence="1">
    <location>
        <begin position="26"/>
        <end position="66"/>
    </location>
</feature>
<feature type="compositionally biased region" description="Basic residues" evidence="1">
    <location>
        <begin position="1269"/>
        <end position="1278"/>
    </location>
</feature>
<name>A0AAN8I613_9EURO</name>
<feature type="compositionally biased region" description="Basic and acidic residues" evidence="1">
    <location>
        <begin position="1146"/>
        <end position="1158"/>
    </location>
</feature>
<feature type="region of interest" description="Disordered" evidence="1">
    <location>
        <begin position="88"/>
        <end position="112"/>
    </location>
</feature>
<evidence type="ECO:0000313" key="4">
    <source>
        <dbReference type="Proteomes" id="UP001316803"/>
    </source>
</evidence>
<comment type="caution">
    <text evidence="3">The sequence shown here is derived from an EMBL/GenBank/DDBJ whole genome shotgun (WGS) entry which is preliminary data.</text>
</comment>
<feature type="compositionally biased region" description="Polar residues" evidence="1">
    <location>
        <begin position="711"/>
        <end position="722"/>
    </location>
</feature>
<reference evidence="3 4" key="1">
    <citation type="submission" date="2022-12" db="EMBL/GenBank/DDBJ databases">
        <title>Genomic features and morphological characterization of a novel Knufia sp. strain isolated from spacecraft assembly facility.</title>
        <authorList>
            <person name="Teixeira M."/>
            <person name="Chander A.M."/>
            <person name="Stajich J.E."/>
            <person name="Venkateswaran K."/>
        </authorList>
    </citation>
    <scope>NUCLEOTIDE SEQUENCE [LARGE SCALE GENOMIC DNA]</scope>
    <source>
        <strain evidence="3 4">FJI-L2-BK-P2</strain>
    </source>
</reference>
<feature type="compositionally biased region" description="Polar residues" evidence="1">
    <location>
        <begin position="894"/>
        <end position="904"/>
    </location>
</feature>
<feature type="chain" id="PRO_5042868040" evidence="2">
    <location>
        <begin position="23"/>
        <end position="1278"/>
    </location>
</feature>
<feature type="region of interest" description="Disordered" evidence="1">
    <location>
        <begin position="1146"/>
        <end position="1177"/>
    </location>
</feature>
<keyword evidence="2" id="KW-0732">Signal</keyword>
<feature type="compositionally biased region" description="Polar residues" evidence="1">
    <location>
        <begin position="877"/>
        <end position="886"/>
    </location>
</feature>
<feature type="compositionally biased region" description="Low complexity" evidence="1">
    <location>
        <begin position="298"/>
        <end position="324"/>
    </location>
</feature>
<gene>
    <name evidence="3" type="ORF">OHC33_005155</name>
</gene>